<evidence type="ECO:0000256" key="1">
    <source>
        <dbReference type="SAM" id="MobiDB-lite"/>
    </source>
</evidence>
<reference evidence="3" key="1">
    <citation type="journal article" date="2019" name="Int. J. Syst. Evol. Microbiol.">
        <title>The Global Catalogue of Microorganisms (GCM) 10K type strain sequencing project: providing services to taxonomists for standard genome sequencing and annotation.</title>
        <authorList>
            <consortium name="The Broad Institute Genomics Platform"/>
            <consortium name="The Broad Institute Genome Sequencing Center for Infectious Disease"/>
            <person name="Wu L."/>
            <person name="Ma J."/>
        </authorList>
    </citation>
    <scope>NUCLEOTIDE SEQUENCE [LARGE SCALE GENOMIC DNA]</scope>
    <source>
        <strain evidence="3">CGMCC 1.16226</strain>
    </source>
</reference>
<dbReference type="PANTHER" id="PTHR34069:SF2">
    <property type="entry name" value="BETA-KETOACYL-[ACYL-CARRIER-PROTEIN] SYNTHASE III"/>
    <property type="match status" value="1"/>
</dbReference>
<feature type="region of interest" description="Disordered" evidence="1">
    <location>
        <begin position="1"/>
        <end position="20"/>
    </location>
</feature>
<keyword evidence="3" id="KW-1185">Reference proteome</keyword>
<organism evidence="2 3">
    <name type="scientific">Mesorhizobium calcicola</name>
    <dbReference type="NCBI Taxonomy" id="1300310"/>
    <lineage>
        <taxon>Bacteria</taxon>
        <taxon>Pseudomonadati</taxon>
        <taxon>Pseudomonadota</taxon>
        <taxon>Alphaproteobacteria</taxon>
        <taxon>Hyphomicrobiales</taxon>
        <taxon>Phyllobacteriaceae</taxon>
        <taxon>Mesorhizobium</taxon>
    </lineage>
</organism>
<evidence type="ECO:0000313" key="2">
    <source>
        <dbReference type="EMBL" id="MFD2058599.1"/>
    </source>
</evidence>
<dbReference type="RefSeq" id="WP_379027069.1">
    <property type="nucleotide sequence ID" value="NZ_JBHUGY010000076.1"/>
</dbReference>
<dbReference type="InterPro" id="IPR016039">
    <property type="entry name" value="Thiolase-like"/>
</dbReference>
<name>A0ABW4WQA8_9HYPH</name>
<dbReference type="SUPFAM" id="SSF53901">
    <property type="entry name" value="Thiolase-like"/>
    <property type="match status" value="1"/>
</dbReference>
<comment type="caution">
    <text evidence="2">The sequence shown here is derived from an EMBL/GenBank/DDBJ whole genome shotgun (WGS) entry which is preliminary data.</text>
</comment>
<evidence type="ECO:0000313" key="3">
    <source>
        <dbReference type="Proteomes" id="UP001597349"/>
    </source>
</evidence>
<dbReference type="EMBL" id="JBHUGY010000076">
    <property type="protein sequence ID" value="MFD2058599.1"/>
    <property type="molecule type" value="Genomic_DNA"/>
</dbReference>
<protein>
    <submittedName>
        <fullName evidence="2">Uncharacterized protein</fullName>
    </submittedName>
</protein>
<accession>A0ABW4WQA8</accession>
<gene>
    <name evidence="2" type="ORF">ACFSQT_37600</name>
</gene>
<proteinExistence type="predicted"/>
<dbReference type="PANTHER" id="PTHR34069">
    <property type="entry name" value="3-OXOACYL-[ACYL-CARRIER-PROTEIN] SYNTHASE 3"/>
    <property type="match status" value="1"/>
</dbReference>
<sequence>MENARRQGSDEPPLAKSDSDFIVHASGVRTRHVIEREGILDPTRMAPRIPVRPDDALSLEAEFGIASARKALDHAGLKPSDVDLVICSASHHQRPYPAIAIEMQEAWAPRAPASTWDLAALPRRPPLHMAVNLVRSGAHKRILVTTPEIITGISISAIGRPISSSAMPPVSMLVEGLAQGDNGRGVSRCWTHAS</sequence>
<dbReference type="Proteomes" id="UP001597349">
    <property type="component" value="Unassembled WGS sequence"/>
</dbReference>
<dbReference type="Gene3D" id="3.40.47.10">
    <property type="match status" value="1"/>
</dbReference>